<reference evidence="2" key="1">
    <citation type="submission" date="2021-03" db="EMBL/GenBank/DDBJ databases">
        <title>Draft genome sequence of rust myrtle Austropuccinia psidii MF-1, a brazilian biotype.</title>
        <authorList>
            <person name="Quecine M.C."/>
            <person name="Pachon D.M.R."/>
            <person name="Bonatelli M.L."/>
            <person name="Correr F.H."/>
            <person name="Franceschini L.M."/>
            <person name="Leite T.F."/>
            <person name="Margarido G.R.A."/>
            <person name="Almeida C.A."/>
            <person name="Ferrarezi J.A."/>
            <person name="Labate C.A."/>
        </authorList>
    </citation>
    <scope>NUCLEOTIDE SEQUENCE</scope>
    <source>
        <strain evidence="2">MF-1</strain>
    </source>
</reference>
<feature type="transmembrane region" description="Helical" evidence="1">
    <location>
        <begin position="42"/>
        <end position="66"/>
    </location>
</feature>
<evidence type="ECO:0000256" key="1">
    <source>
        <dbReference type="SAM" id="Phobius"/>
    </source>
</evidence>
<organism evidence="2 3">
    <name type="scientific">Austropuccinia psidii MF-1</name>
    <dbReference type="NCBI Taxonomy" id="1389203"/>
    <lineage>
        <taxon>Eukaryota</taxon>
        <taxon>Fungi</taxon>
        <taxon>Dikarya</taxon>
        <taxon>Basidiomycota</taxon>
        <taxon>Pucciniomycotina</taxon>
        <taxon>Pucciniomycetes</taxon>
        <taxon>Pucciniales</taxon>
        <taxon>Sphaerophragmiaceae</taxon>
        <taxon>Austropuccinia</taxon>
    </lineage>
</organism>
<sequence length="439" mass="50491">MRHNDRRPLNRHDDHQALNQHNNRDQFNSFNLLLPFLSSKNFFLLSFFYLVSLSLSLVFTFIYITFCHQLFSCLLILSRRIFVHLLLSTCCPPLVLHSNRFTVSSLRSKIRTGGLQDSTWQKNPTKRKPHQFQSLTVPTTVNGTSGCVFFSDQKTSWSFEAITTITSRINRRVFLEVINSETSDKANLLWSKINEQYASKRAMNKGRVWMNWQKANYSGNLHQYIEESQKFLLELDSVSVKMPSEILLYIILGKLAGDPKLNQVVELLTLNEEIIEKPDQIFSRLQEYANHCQTKDACSTTPASASALVSSTSNEPYRIVYYCSNGKHNPKCVTHKKEECFAENPHLRPQRQNNKRKNLNSHPEAHISTAQALFTNANQRLPPGNWWWTVGQLTTCSTLNRLSPLCPKTQHSPSPQETRLVISLLKALEPSTFLAIIRY</sequence>
<evidence type="ECO:0000313" key="2">
    <source>
        <dbReference type="EMBL" id="MBW0541852.1"/>
    </source>
</evidence>
<dbReference type="Proteomes" id="UP000765509">
    <property type="component" value="Unassembled WGS sequence"/>
</dbReference>
<keyword evidence="1" id="KW-0812">Transmembrane</keyword>
<keyword evidence="3" id="KW-1185">Reference proteome</keyword>
<name>A0A9Q3FNV0_9BASI</name>
<gene>
    <name evidence="2" type="ORF">O181_081567</name>
</gene>
<keyword evidence="1" id="KW-1133">Transmembrane helix</keyword>
<protein>
    <submittedName>
        <fullName evidence="2">Uncharacterized protein</fullName>
    </submittedName>
</protein>
<proteinExistence type="predicted"/>
<dbReference type="OrthoDB" id="8029976at2759"/>
<comment type="caution">
    <text evidence="2">The sequence shown here is derived from an EMBL/GenBank/DDBJ whole genome shotgun (WGS) entry which is preliminary data.</text>
</comment>
<dbReference type="AlphaFoldDB" id="A0A9Q3FNV0"/>
<evidence type="ECO:0000313" key="3">
    <source>
        <dbReference type="Proteomes" id="UP000765509"/>
    </source>
</evidence>
<keyword evidence="1" id="KW-0472">Membrane</keyword>
<dbReference type="EMBL" id="AVOT02046535">
    <property type="protein sequence ID" value="MBW0541852.1"/>
    <property type="molecule type" value="Genomic_DNA"/>
</dbReference>
<accession>A0A9Q3FNV0</accession>